<name>A0A1G6HAT8_9BURK</name>
<reference evidence="2" key="1">
    <citation type="submission" date="2016-09" db="EMBL/GenBank/DDBJ databases">
        <authorList>
            <person name="Varghese N."/>
            <person name="Submissions S."/>
        </authorList>
    </citation>
    <scope>NUCLEOTIDE SEQUENCE [LARGE SCALE GENOMIC DNA]</scope>
    <source>
        <strain evidence="2">TNe-862</strain>
    </source>
</reference>
<dbReference type="Gene3D" id="3.40.190.10">
    <property type="entry name" value="Periplasmic binding protein-like II"/>
    <property type="match status" value="1"/>
</dbReference>
<gene>
    <name evidence="1" type="ORF">SAMN05421548_102104</name>
</gene>
<keyword evidence="2" id="KW-1185">Reference proteome</keyword>
<dbReference type="STRING" id="416944.SAMN05421548_102104"/>
<protein>
    <submittedName>
        <fullName evidence="1">ABC-type nitrate/sulfonate/bicarbonate transport system, substrate-binding protein</fullName>
    </submittedName>
</protein>
<accession>A0A1G6HAT8</accession>
<proteinExistence type="predicted"/>
<dbReference type="SUPFAM" id="SSF53850">
    <property type="entry name" value="Periplasmic binding protein-like II"/>
    <property type="match status" value="1"/>
</dbReference>
<dbReference type="OrthoDB" id="7467011at2"/>
<dbReference type="RefSeq" id="WP_091994453.1">
    <property type="nucleotide sequence ID" value="NZ_FMYQ01000002.1"/>
</dbReference>
<evidence type="ECO:0000313" key="2">
    <source>
        <dbReference type="Proteomes" id="UP000198908"/>
    </source>
</evidence>
<dbReference type="Proteomes" id="UP000198908">
    <property type="component" value="Unassembled WGS sequence"/>
</dbReference>
<evidence type="ECO:0000313" key="1">
    <source>
        <dbReference type="EMBL" id="SDB91198.1"/>
    </source>
</evidence>
<dbReference type="EMBL" id="FMYQ01000002">
    <property type="protein sequence ID" value="SDB91198.1"/>
    <property type="molecule type" value="Genomic_DNA"/>
</dbReference>
<dbReference type="PANTHER" id="PTHR30024:SF42">
    <property type="entry name" value="ALIPHATIC SULFONATES-BINDING PROTEIN-RELATED"/>
    <property type="match status" value="1"/>
</dbReference>
<dbReference type="PANTHER" id="PTHR30024">
    <property type="entry name" value="ALIPHATIC SULFONATES-BINDING PROTEIN-RELATED"/>
    <property type="match status" value="1"/>
</dbReference>
<dbReference type="Gene3D" id="3.40.190.270">
    <property type="match status" value="1"/>
</dbReference>
<organism evidence="1 2">
    <name type="scientific">Paraburkholderia lycopersici</name>
    <dbReference type="NCBI Taxonomy" id="416944"/>
    <lineage>
        <taxon>Bacteria</taxon>
        <taxon>Pseudomonadati</taxon>
        <taxon>Pseudomonadota</taxon>
        <taxon>Betaproteobacteria</taxon>
        <taxon>Burkholderiales</taxon>
        <taxon>Burkholderiaceae</taxon>
        <taxon>Paraburkholderia</taxon>
    </lineage>
</organism>
<sequence length="342" mass="36806">MTDTRPSAAPASSTPLTYARSPVPTPLGIAIHLGWLNGDWSENGVAIRSAQSGVALADRVSQNEHMLANSFFQGGSIPAMWARSRGADTRVIGLSWIDETQQIVTLASSGIQGVKQLRSRRLGLPLRQHDTIDVNRATALRGFLNALSLEGLTARDVEFVDIDAHAVPNATPYLRDIEALRAGTVDAIYVKGAHGELAVRGSAYRCVIDLGFHPDPLVRNNNGTPRPLTVNGAVLKNFPDLVDGFLRLIAAAGDWARVHQRETLEFVSREAGAPVTAVQSAYGNRLHLHLGIDLAQGSIEALGTFGHFLFEHGYLPTAFSVADWIHPGPLARVDALRNARSA</sequence>
<dbReference type="AlphaFoldDB" id="A0A1G6HAT8"/>